<sequence length="131" mass="13920">MAFDPSWETGGTLPSSHSNSIAYGIYGANNSFENNFAEHYGLDAVYHSTLGVAVNPPRMGNTGLKVTERNIAAIPSDISALPTEHVNEKGPVASSFVAVVSENARGMGIQQTSGLLCALFAAMVREMTRCR</sequence>
<name>A0A8K0DN68_9ROSA</name>
<protein>
    <submittedName>
        <fullName evidence="1">Uncharacterized protein</fullName>
    </submittedName>
</protein>
<evidence type="ECO:0000313" key="1">
    <source>
        <dbReference type="EMBL" id="KAF3433551.1"/>
    </source>
</evidence>
<dbReference type="AlphaFoldDB" id="A0A8K0DN68"/>
<reference evidence="1" key="1">
    <citation type="submission" date="2020-03" db="EMBL/GenBank/DDBJ databases">
        <title>A high-quality chromosome-level genome assembly of a woody plant with both climbing and erect habits, Rhamnella rubrinervis.</title>
        <authorList>
            <person name="Lu Z."/>
            <person name="Yang Y."/>
            <person name="Zhu X."/>
            <person name="Sun Y."/>
        </authorList>
    </citation>
    <scope>NUCLEOTIDE SEQUENCE</scope>
    <source>
        <strain evidence="1">BYM</strain>
        <tissue evidence="1">Leaf</tissue>
    </source>
</reference>
<organism evidence="1 2">
    <name type="scientific">Rhamnella rubrinervis</name>
    <dbReference type="NCBI Taxonomy" id="2594499"/>
    <lineage>
        <taxon>Eukaryota</taxon>
        <taxon>Viridiplantae</taxon>
        <taxon>Streptophyta</taxon>
        <taxon>Embryophyta</taxon>
        <taxon>Tracheophyta</taxon>
        <taxon>Spermatophyta</taxon>
        <taxon>Magnoliopsida</taxon>
        <taxon>eudicotyledons</taxon>
        <taxon>Gunneridae</taxon>
        <taxon>Pentapetalae</taxon>
        <taxon>rosids</taxon>
        <taxon>fabids</taxon>
        <taxon>Rosales</taxon>
        <taxon>Rhamnaceae</taxon>
        <taxon>rhamnoid group</taxon>
        <taxon>Rhamneae</taxon>
        <taxon>Rhamnella</taxon>
    </lineage>
</organism>
<evidence type="ECO:0000313" key="2">
    <source>
        <dbReference type="Proteomes" id="UP000796880"/>
    </source>
</evidence>
<gene>
    <name evidence="1" type="ORF">FNV43_RR24653</name>
</gene>
<dbReference type="EMBL" id="VOIH02000011">
    <property type="protein sequence ID" value="KAF3433551.1"/>
    <property type="molecule type" value="Genomic_DNA"/>
</dbReference>
<keyword evidence="2" id="KW-1185">Reference proteome</keyword>
<dbReference type="Proteomes" id="UP000796880">
    <property type="component" value="Unassembled WGS sequence"/>
</dbReference>
<accession>A0A8K0DN68</accession>
<proteinExistence type="predicted"/>
<comment type="caution">
    <text evidence="1">The sequence shown here is derived from an EMBL/GenBank/DDBJ whole genome shotgun (WGS) entry which is preliminary data.</text>
</comment>